<feature type="compositionally biased region" description="Basic and acidic residues" evidence="3">
    <location>
        <begin position="1417"/>
        <end position="1451"/>
    </location>
</feature>
<feature type="compositionally biased region" description="Basic and acidic residues" evidence="3">
    <location>
        <begin position="716"/>
        <end position="728"/>
    </location>
</feature>
<feature type="domain" description="RRM" evidence="4">
    <location>
        <begin position="239"/>
        <end position="317"/>
    </location>
</feature>
<feature type="region of interest" description="Disordered" evidence="3">
    <location>
        <begin position="1270"/>
        <end position="1727"/>
    </location>
</feature>
<comment type="caution">
    <text evidence="5">The sequence shown here is derived from an EMBL/GenBank/DDBJ whole genome shotgun (WGS) entry which is preliminary data.</text>
</comment>
<evidence type="ECO:0000313" key="5">
    <source>
        <dbReference type="EMBL" id="GBP55003.1"/>
    </source>
</evidence>
<feature type="compositionally biased region" description="Basic and acidic residues" evidence="3">
    <location>
        <begin position="1488"/>
        <end position="1538"/>
    </location>
</feature>
<evidence type="ECO:0000313" key="6">
    <source>
        <dbReference type="Proteomes" id="UP000299102"/>
    </source>
</evidence>
<feature type="compositionally biased region" description="Low complexity" evidence="3">
    <location>
        <begin position="172"/>
        <end position="219"/>
    </location>
</feature>
<dbReference type="Gene3D" id="3.30.70.330">
    <property type="match status" value="3"/>
</dbReference>
<feature type="compositionally biased region" description="Basic and acidic residues" evidence="3">
    <location>
        <begin position="2222"/>
        <end position="2237"/>
    </location>
</feature>
<feature type="region of interest" description="Disordered" evidence="3">
    <location>
        <begin position="560"/>
        <end position="591"/>
    </location>
</feature>
<dbReference type="FunFam" id="3.30.70.330:FF:000088">
    <property type="entry name" value="msx2-interacting protein-like isoform X1"/>
    <property type="match status" value="1"/>
</dbReference>
<reference evidence="5 6" key="1">
    <citation type="journal article" date="2019" name="Commun. Biol.">
        <title>The bagworm genome reveals a unique fibroin gene that provides high tensile strength.</title>
        <authorList>
            <person name="Kono N."/>
            <person name="Nakamura H."/>
            <person name="Ohtoshi R."/>
            <person name="Tomita M."/>
            <person name="Numata K."/>
            <person name="Arakawa K."/>
        </authorList>
    </citation>
    <scope>NUCLEOTIDE SEQUENCE [LARGE SCALE GENOMIC DNA]</scope>
</reference>
<feature type="region of interest" description="Disordered" evidence="3">
    <location>
        <begin position="746"/>
        <end position="784"/>
    </location>
</feature>
<dbReference type="PANTHER" id="PTHR23189">
    <property type="entry name" value="RNA RECOGNITION MOTIF-CONTAINING"/>
    <property type="match status" value="1"/>
</dbReference>
<evidence type="ECO:0000259" key="4">
    <source>
        <dbReference type="PROSITE" id="PS50102"/>
    </source>
</evidence>
<dbReference type="InterPro" id="IPR012677">
    <property type="entry name" value="Nucleotide-bd_a/b_plait_sf"/>
</dbReference>
<dbReference type="PROSITE" id="PS50102">
    <property type="entry name" value="RRM"/>
    <property type="match status" value="2"/>
</dbReference>
<feature type="compositionally biased region" description="Polar residues" evidence="3">
    <location>
        <begin position="225"/>
        <end position="235"/>
    </location>
</feature>
<feature type="region of interest" description="Disordered" evidence="3">
    <location>
        <begin position="2016"/>
        <end position="2050"/>
    </location>
</feature>
<feature type="compositionally biased region" description="Basic and acidic residues" evidence="3">
    <location>
        <begin position="1617"/>
        <end position="1634"/>
    </location>
</feature>
<dbReference type="Proteomes" id="UP000299102">
    <property type="component" value="Unassembled WGS sequence"/>
</dbReference>
<name>A0A4C1WVR3_EUMVA</name>
<feature type="compositionally biased region" description="Basic residues" evidence="3">
    <location>
        <begin position="1406"/>
        <end position="1416"/>
    </location>
</feature>
<feature type="region of interest" description="Disordered" evidence="3">
    <location>
        <begin position="843"/>
        <end position="897"/>
    </location>
</feature>
<feature type="region of interest" description="Disordered" evidence="3">
    <location>
        <begin position="91"/>
        <end position="236"/>
    </location>
</feature>
<dbReference type="EMBL" id="BGZK01000659">
    <property type="protein sequence ID" value="GBP55003.1"/>
    <property type="molecule type" value="Genomic_DNA"/>
</dbReference>
<feature type="compositionally biased region" description="Basic and acidic residues" evidence="3">
    <location>
        <begin position="1661"/>
        <end position="1699"/>
    </location>
</feature>
<feature type="domain" description="RRM" evidence="4">
    <location>
        <begin position="341"/>
        <end position="417"/>
    </location>
</feature>
<feature type="compositionally biased region" description="Low complexity" evidence="3">
    <location>
        <begin position="110"/>
        <end position="124"/>
    </location>
</feature>
<feature type="region of interest" description="Disordered" evidence="3">
    <location>
        <begin position="2206"/>
        <end position="2237"/>
    </location>
</feature>
<organism evidence="5 6">
    <name type="scientific">Eumeta variegata</name>
    <name type="common">Bagworm moth</name>
    <name type="synonym">Eumeta japonica</name>
    <dbReference type="NCBI Taxonomy" id="151549"/>
    <lineage>
        <taxon>Eukaryota</taxon>
        <taxon>Metazoa</taxon>
        <taxon>Ecdysozoa</taxon>
        <taxon>Arthropoda</taxon>
        <taxon>Hexapoda</taxon>
        <taxon>Insecta</taxon>
        <taxon>Pterygota</taxon>
        <taxon>Neoptera</taxon>
        <taxon>Endopterygota</taxon>
        <taxon>Lepidoptera</taxon>
        <taxon>Glossata</taxon>
        <taxon>Ditrysia</taxon>
        <taxon>Tineoidea</taxon>
        <taxon>Psychidae</taxon>
        <taxon>Oiketicinae</taxon>
        <taxon>Eumeta</taxon>
    </lineage>
</organism>
<protein>
    <submittedName>
        <fullName evidence="5">Protein split ends</fullName>
    </submittedName>
</protein>
<dbReference type="Pfam" id="PF00076">
    <property type="entry name" value="RRM_1"/>
    <property type="match status" value="2"/>
</dbReference>
<feature type="region of interest" description="Disordered" evidence="3">
    <location>
        <begin position="1745"/>
        <end position="1817"/>
    </location>
</feature>
<feature type="compositionally biased region" description="Gly residues" evidence="3">
    <location>
        <begin position="137"/>
        <end position="159"/>
    </location>
</feature>
<feature type="region of interest" description="Disordered" evidence="3">
    <location>
        <begin position="610"/>
        <end position="731"/>
    </location>
</feature>
<evidence type="ECO:0000256" key="1">
    <source>
        <dbReference type="ARBA" id="ARBA00022884"/>
    </source>
</evidence>
<feature type="compositionally biased region" description="Basic residues" evidence="3">
    <location>
        <begin position="667"/>
        <end position="680"/>
    </location>
</feature>
<accession>A0A4C1WVR3</accession>
<proteinExistence type="predicted"/>
<evidence type="ECO:0000256" key="2">
    <source>
        <dbReference type="PROSITE-ProRule" id="PRU00176"/>
    </source>
</evidence>
<evidence type="ECO:0000256" key="3">
    <source>
        <dbReference type="SAM" id="MobiDB-lite"/>
    </source>
</evidence>
<dbReference type="GO" id="GO:0003723">
    <property type="term" value="F:RNA binding"/>
    <property type="evidence" value="ECO:0007669"/>
    <property type="project" value="UniProtKB-UniRule"/>
</dbReference>
<dbReference type="InterPro" id="IPR000504">
    <property type="entry name" value="RRM_dom"/>
</dbReference>
<feature type="compositionally biased region" description="Low complexity" evidence="3">
    <location>
        <begin position="767"/>
        <end position="780"/>
    </location>
</feature>
<feature type="compositionally biased region" description="Basic residues" evidence="3">
    <location>
        <begin position="2020"/>
        <end position="2037"/>
    </location>
</feature>
<keyword evidence="1 2" id="KW-0694">RNA-binding</keyword>
<dbReference type="SUPFAM" id="SSF54928">
    <property type="entry name" value="RNA-binding domain, RBD"/>
    <property type="match status" value="2"/>
</dbReference>
<dbReference type="SMART" id="SM00360">
    <property type="entry name" value="RRM"/>
    <property type="match status" value="2"/>
</dbReference>
<dbReference type="InterPro" id="IPR035979">
    <property type="entry name" value="RBD_domain_sf"/>
</dbReference>
<feature type="compositionally biased region" description="Basic and acidic residues" evidence="3">
    <location>
        <begin position="1274"/>
        <end position="1405"/>
    </location>
</feature>
<feature type="compositionally biased region" description="Basic and acidic residues" evidence="3">
    <location>
        <begin position="1748"/>
        <end position="1760"/>
    </location>
</feature>
<sequence>MTIQIINPEKSPTLDGTNVVHIANSVCSVVHIGTGRQKESRQYQCVIKIFLSSELKEANGLFLLCSRGEPDGTTSCTAALVAAAPANWRGTNDSASEYCRRGNTPSAYGRYTRTAPTAPYATPPSGVDRTPHHRWYGGSGGGESTPSTPGGGGTPAGDGGGRRRRRSGSGGASHSSRSSSTSREPSSDSRASTPTAAAAAVGASAGTSPATPLATTPSSQHNHRPSQTQWSSTASGRPLAICVRNLPTRSSDSSLKDGLYHEYKKHGKVVWVKVVGQNADRYAIVRFKKPSDVEKALEVSQDKLFFGCKISVAPHQSCDEDAESAKPYETDIDEFHPKATRTLFIGNLEKDVTQQQLREKFKHFGRIIEIDIKKGSGGGSGYAFCQYASIASVVEAIRAMDGEYVGGSRVKLGFGKPVATACVWIDGLTEHTEKQVHYLRTYRYGMRVADDRYARVQVVSAVSRCGTATSVCVDRAAGAALVHFEQASAASAAVRELRRLAAQVSSDPDQRRLMVDYASRECQEAFYEQLEKHGGTAALAGSERLSGDLSTRYIPSTRHDTLRYDGCGARSRAPSYGRGSSRTPRYTGLEHYDPADYAADRRYRVFDDLGSSPQIEDGSYEERLQSVVVSPHRARRHRRDSSSDEHKHSKERHRSGGTRRSSGELRHRSRSGSRSEHRRRGSDSERRRHRRRRDESGSRAGTPLCDELPEGPAPAEPRRPPQPRDRSHLPMSLPLPKFAAQVLRSVASHAPPPAPTTAPASPPRPPSASSSSGSSAPHSPSLEERIRSLDEKYEKWSGSRIAAAEAAQRGHFRHRLLEIDINEVKPSEVVRSLLAKRSVFDEDSERLEGTALQRPPSPAGSPQPKTGPRALQYPFPTHTSSALTDGVTDSEERLPPNGFTTKILRDRLFETMKSECKKNLDNLDTSVANLEHRINSRTMTTLDPILDDPRLNRHDRLFHNERISKLLDSDNKQEKTDIDLRRLSIEKLHFDSLEKYFIKSDSDHIEIGRDPRIEAEKRRREIHNKDIDHKILDIEPKLEKYKSSRLFPDLYRNDKHIIDTVDNVTLSRNETLENSLALLHSERKSFSKENLHCDSPKLVEYNQSDAVEYGKVIVKEEKSVKCEVGLEMLDKKLTKETINVATKNERSLFPDDANRNKLFTQSIITLDRSASNVSLNKEACVNVKEQLDLKSTSGHQHDIFDFKLQNNQETENVKKRHSSTDKEEKQSCIALESDKSHKVTTLIHEDNTEKDTILTVSAIIHKLECNRNQTTRTSSEDKPNMVKDTDLRKNQKEKQDLEKESKDVKSFKTDKPGEQIEKEKRSKDDVEKDKSHILKTDKDKYDKEKENKLDRESEKYREKCDKEIDKVKNTEDKAVKHENRKDKSDKDRKKDHSEINDHVSKPKKEDHKHKHERHKKDHSDSKRETKKDSEPKPRKSSRDESTRELCRKDSTDSSASRTSHDSLRTKDSDTSETKDEAKLKTKVVQDNTQKHKTEKVSKSSDVLRFDDNGKTKLDVKDDRENYSSKNKGETLEKQRHYSVDSPSLDSKRKERLNSCSSLPSNIGYKRRMSSQDSIDSLIEESKKSKVSERRDSKDSSNDSKLASLQDDIDFLATLELRSSEEDEKQKALRKEMKEKKRIQQLQQIQELQMQQDALQQTDNINKIKDDKKTKIEEKKKETAREKRMSTERKSRDEKIDSKKNKCRKQLHSSDTSDSDEPKKHSIFDIVDDEPTYISMYDKVKARSCKNMQKQEEEKRQEKIKAKFSQLKQSRAKREEKKRSSWDEDSDSDHDKKKPSKVSVASSSEDERAIHNKKRDKGIIPGIEYDNIKNHDRQNYFSVPSTEEDSKNKLCRKSFRTRIMSDTSDDELLKTCINKNITFQNDMRKDLTMDSDVSTQRLSQECDLYSKIKDDICNNVTPAKPHDSHKSRKNTILSLFQNTTDYDVKLKDCSLDIEDDNKINNTKIVCTNELSSESESMTSSKFCIDILKKLKKKQKKSKQSISEDEIKESIDYNTINDNDVKHKHTDKVRKHGNKKEKRRDKNRESTDIEDIKDDKMKIKKIKNSLPSEGRQEYSTSNLKREGKMEDIFGPLSDESDSGIKAILETEKNEVPCNFTCNVQMSTNNCEELRDKDDLKRKKEKKKREKRYVNKDDDNSLDVDAAGRAIEAQLFAESAQDCVDQLEDCETDHDENIYKYLENTRAVEKHLEKQKKECKERKKKKKKSKEDRQSRKDHHQYQHNEKLLIEKKIESSASEILLIDVSQTEEVVILEDSKSSNCSVKIDTNHTFVESPSLPRLTDSPPIIRKPLENIEKNDTNVLEIKPDQEQVANEQKMLTSSNDDAKVISTGFSSDYSHLNTDKNKTSTLLPFLLRMI</sequence>
<feature type="compositionally biased region" description="Pro residues" evidence="3">
    <location>
        <begin position="750"/>
        <end position="766"/>
    </location>
</feature>
<dbReference type="OrthoDB" id="6407164at2759"/>
<feature type="compositionally biased region" description="Basic and acidic residues" evidence="3">
    <location>
        <begin position="1458"/>
        <end position="1479"/>
    </location>
</feature>
<feature type="compositionally biased region" description="Low complexity" evidence="3">
    <location>
        <begin position="1639"/>
        <end position="1660"/>
    </location>
</feature>
<dbReference type="STRING" id="151549.A0A4C1WVR3"/>
<feature type="compositionally biased region" description="Basic and acidic residues" evidence="3">
    <location>
        <begin position="1579"/>
        <end position="1597"/>
    </location>
</feature>
<keyword evidence="6" id="KW-1185">Reference proteome</keyword>
<feature type="compositionally biased region" description="Basic and acidic residues" evidence="3">
    <location>
        <begin position="1771"/>
        <end position="1781"/>
    </location>
</feature>
<gene>
    <name evidence="5" type="primary">spen</name>
    <name evidence="5" type="ORF">EVAR_34478_1</name>
</gene>